<dbReference type="PANTHER" id="PTHR10622:SF10">
    <property type="entry name" value="HET DOMAIN-CONTAINING PROTEIN"/>
    <property type="match status" value="1"/>
</dbReference>
<protein>
    <submittedName>
        <fullName evidence="3">Uncharacterized protein</fullName>
    </submittedName>
</protein>
<comment type="caution">
    <text evidence="3">The sequence shown here is derived from an EMBL/GenBank/DDBJ whole genome shotgun (WGS) entry which is preliminary data.</text>
</comment>
<dbReference type="EMBL" id="AFQF01003862">
    <property type="protein sequence ID" value="EGU74068.1"/>
    <property type="molecule type" value="Genomic_DNA"/>
</dbReference>
<proteinExistence type="predicted"/>
<dbReference type="Pfam" id="PF26640">
    <property type="entry name" value="DUF8212"/>
    <property type="match status" value="1"/>
</dbReference>
<feature type="domain" description="DUF8212" evidence="2">
    <location>
        <begin position="221"/>
        <end position="249"/>
    </location>
</feature>
<evidence type="ECO:0000259" key="1">
    <source>
        <dbReference type="Pfam" id="PF06985"/>
    </source>
</evidence>
<accession>F9G9T8</accession>
<dbReference type="InterPro" id="IPR058525">
    <property type="entry name" value="DUF8212"/>
</dbReference>
<feature type="domain" description="Heterokaryon incompatibility" evidence="1">
    <location>
        <begin position="22"/>
        <end position="104"/>
    </location>
</feature>
<sequence>MRLLNSTSFELVEFVGDSIPPYAILSHTWASEEVTFSDLQQREYEHLQGFAKLKSCCAQAVQDGLEWAWIDTCCIDKSSSAELSEAINSMYLWYKNADVCYVYLYDVPPPDPFVDEHLFQNARWFTRGWCLQELIAPREVEFYAQDWTELGTKWSLKQAIFDITSIPIAVLLQKKHLGHFPVAQRMSWASKRNTTREEDIAYCLLGIFDINMPLLYGEGRRAFIRLQEEIMRRRVDYSIFLWQSTALHSTTGLLCDSPHYFPGNGVAIRSGGFCKYSDIVASKIFIENGPEYVRPPEVTPRGLEMTVHNKPLEDGSRLAWIYSTHNDGLVCIFLSWSQSDHKYYRTRVGYIEIAGNEGELESFQTECMRMAIFTDLSIPRIPRQTLDFKLWLKSTAEEQLSILDIYPDCNLQHRQDGSYGTELDLAACPEFFVVVFCVEQGSLTHRFVTVFSLFHVTWSCKIRKFVPGEPLEDIAKEMRKARPRGDDSDRVILRLPSSTYVTVASKRRARSSRHYLFVSLIPESFATDPQYERGGLCDINLLKI</sequence>
<dbReference type="AlphaFoldDB" id="F9G9T8"/>
<organism evidence="3">
    <name type="scientific">Fusarium oxysporum (strain Fo5176)</name>
    <name type="common">Fusarium vascular wilt</name>
    <dbReference type="NCBI Taxonomy" id="660025"/>
    <lineage>
        <taxon>Eukaryota</taxon>
        <taxon>Fungi</taxon>
        <taxon>Dikarya</taxon>
        <taxon>Ascomycota</taxon>
        <taxon>Pezizomycotina</taxon>
        <taxon>Sordariomycetes</taxon>
        <taxon>Hypocreomycetidae</taxon>
        <taxon>Hypocreales</taxon>
        <taxon>Nectriaceae</taxon>
        <taxon>Fusarium</taxon>
        <taxon>Fusarium oxysporum species complex</taxon>
    </lineage>
</organism>
<dbReference type="OrthoDB" id="674604at2759"/>
<name>F9G9T8_FUSOF</name>
<dbReference type="STRING" id="660025.F9G9T8"/>
<reference evidence="3" key="1">
    <citation type="journal article" date="2012" name="Mol. Plant Microbe Interact.">
        <title>A highly conserved effector in Fusarium oxysporum is required for full virulence on Arabidopsis.</title>
        <authorList>
            <person name="Thatcher L.F."/>
            <person name="Gardiner D.M."/>
            <person name="Kazan K."/>
            <person name="Manners J."/>
        </authorList>
    </citation>
    <scope>NUCLEOTIDE SEQUENCE [LARGE SCALE GENOMIC DNA]</scope>
    <source>
        <strain evidence="3">Fo5176</strain>
    </source>
</reference>
<gene>
    <name evidence="3" type="ORF">FOXB_15420</name>
</gene>
<evidence type="ECO:0000259" key="2">
    <source>
        <dbReference type="Pfam" id="PF26640"/>
    </source>
</evidence>
<dbReference type="InterPro" id="IPR010730">
    <property type="entry name" value="HET"/>
</dbReference>
<dbReference type="PANTHER" id="PTHR10622">
    <property type="entry name" value="HET DOMAIN-CONTAINING PROTEIN"/>
    <property type="match status" value="1"/>
</dbReference>
<evidence type="ECO:0000313" key="3">
    <source>
        <dbReference type="EMBL" id="EGU74068.1"/>
    </source>
</evidence>
<dbReference type="Pfam" id="PF06985">
    <property type="entry name" value="HET"/>
    <property type="match status" value="1"/>
</dbReference>